<name>L1LAQ3_THEEQ</name>
<sequence length="621" mass="70579">MGEACTNGRASSGTISVKIDISKTDAGGGYRDGCRNIIKVKKDNTPTNSYKKYIHTPVVRSHYIDGIYYNGTRQDTIKVDDSGRYEKKVTVYYLRYDENNVLPLVVGITKGATLCEYYKKTNYFSTYQWTKDVGIILESALLKELPTIGNKLKELIVLNVTTVQGVYYANGESNRRPDANKIVTISVSPESVHTIYKKFKHAPTGIDRMRLLSTKKGVTSIPFEQSIYRSNYNEASVYYWSLDGGHTSPLLLELTSSDKSPSYYTLVDAGGTDKKWKLESGVQSNNIKEKLDEQNCIRNKAHVMDISRRGSYQCPGSCGNSITVADNHFTSYSRTLHSVSDGSFSRFKDGKTKQRGLYAVKGLQKCYVFFYPKEKGRPLLISYKSNDDFTWYRRESFNSTNWEKLNKNVPNDENENDKILSFLLGVYAPEVTVKTEHTDSEKPYTSGSFEITVKSETKTVPRTGSTYHEFKHCLEDGGYFRPYEVKFNGDILHSTWRSDILTSFTVYYSSKQCEYNRLILIKLEKKDGGSDYYTEKHTEGQQLEWIKSDKPIDPEEFLMDLYAPKREKRMQKTTSISAAKAVGLASGVAVACFVVYEGTMMLFNPQKTLFAKMTGLFVRKT</sequence>
<organism evidence="2 3">
    <name type="scientific">Theileria equi strain WA</name>
    <dbReference type="NCBI Taxonomy" id="1537102"/>
    <lineage>
        <taxon>Eukaryota</taxon>
        <taxon>Sar</taxon>
        <taxon>Alveolata</taxon>
        <taxon>Apicomplexa</taxon>
        <taxon>Aconoidasida</taxon>
        <taxon>Piroplasmida</taxon>
        <taxon>Theileriidae</taxon>
        <taxon>Theileria</taxon>
    </lineage>
</organism>
<keyword evidence="1" id="KW-0812">Transmembrane</keyword>
<evidence type="ECO:0000256" key="1">
    <source>
        <dbReference type="SAM" id="Phobius"/>
    </source>
</evidence>
<protein>
    <submittedName>
        <fullName evidence="2">Uncharacterized protein</fullName>
    </submittedName>
</protein>
<proteinExistence type="predicted"/>
<dbReference type="Proteomes" id="UP000031512">
    <property type="component" value="Unassembled WGS sequence"/>
</dbReference>
<keyword evidence="1" id="KW-1133">Transmembrane helix</keyword>
<keyword evidence="1" id="KW-0472">Membrane</keyword>
<reference evidence="2 3" key="1">
    <citation type="journal article" date="2012" name="BMC Genomics">
        <title>Comparative genomic analysis and phylogenetic position of Theileria equi.</title>
        <authorList>
            <person name="Kappmeyer L.S."/>
            <person name="Thiagarajan M."/>
            <person name="Herndon D.R."/>
            <person name="Ramsay J.D."/>
            <person name="Caler E."/>
            <person name="Djikeng A."/>
            <person name="Gillespie J.J."/>
            <person name="Lau A.O."/>
            <person name="Roalson E.H."/>
            <person name="Silva J.C."/>
            <person name="Silva M.G."/>
            <person name="Suarez C.E."/>
            <person name="Ueti M.W."/>
            <person name="Nene V.M."/>
            <person name="Mealey R.H."/>
            <person name="Knowles D.P."/>
            <person name="Brayton K.A."/>
        </authorList>
    </citation>
    <scope>NUCLEOTIDE SEQUENCE [LARGE SCALE GENOMIC DNA]</scope>
    <source>
        <strain evidence="2 3">WA</strain>
    </source>
</reference>
<dbReference type="EMBL" id="ACOU01000007">
    <property type="protein sequence ID" value="EKX72547.1"/>
    <property type="molecule type" value="Genomic_DNA"/>
</dbReference>
<evidence type="ECO:0000313" key="2">
    <source>
        <dbReference type="EMBL" id="EKX72547.1"/>
    </source>
</evidence>
<dbReference type="VEuPathDB" id="PiroplasmaDB:BEWA_050150"/>
<dbReference type="eggNOG" id="ENOG502QWUR">
    <property type="taxonomic scope" value="Eukaryota"/>
</dbReference>
<dbReference type="AlphaFoldDB" id="L1LAQ3"/>
<comment type="caution">
    <text evidence="2">The sequence shown here is derived from an EMBL/GenBank/DDBJ whole genome shotgun (WGS) entry which is preliminary data.</text>
</comment>
<dbReference type="KEGG" id="beq:BEWA_050150"/>
<dbReference type="RefSeq" id="XP_004831999.1">
    <property type="nucleotide sequence ID" value="XM_004831942.1"/>
</dbReference>
<dbReference type="GeneID" id="15803969"/>
<evidence type="ECO:0000313" key="3">
    <source>
        <dbReference type="Proteomes" id="UP000031512"/>
    </source>
</evidence>
<gene>
    <name evidence="2" type="ORF">BEWA_050150</name>
</gene>
<keyword evidence="3" id="KW-1185">Reference proteome</keyword>
<feature type="transmembrane region" description="Helical" evidence="1">
    <location>
        <begin position="581"/>
        <end position="603"/>
    </location>
</feature>
<accession>L1LAQ3</accession>